<dbReference type="InterPro" id="IPR006616">
    <property type="entry name" value="DM9_repeat"/>
</dbReference>
<evidence type="ECO:0000313" key="2">
    <source>
        <dbReference type="Proteomes" id="UP000292052"/>
    </source>
</evidence>
<dbReference type="Proteomes" id="UP000292052">
    <property type="component" value="Unassembled WGS sequence"/>
</dbReference>
<evidence type="ECO:0000313" key="1">
    <source>
        <dbReference type="EMBL" id="RZC33547.1"/>
    </source>
</evidence>
<organism evidence="1 2">
    <name type="scientific">Asbolus verrucosus</name>
    <name type="common">Desert ironclad beetle</name>
    <dbReference type="NCBI Taxonomy" id="1661398"/>
    <lineage>
        <taxon>Eukaryota</taxon>
        <taxon>Metazoa</taxon>
        <taxon>Ecdysozoa</taxon>
        <taxon>Arthropoda</taxon>
        <taxon>Hexapoda</taxon>
        <taxon>Insecta</taxon>
        <taxon>Pterygota</taxon>
        <taxon>Neoptera</taxon>
        <taxon>Endopterygota</taxon>
        <taxon>Coleoptera</taxon>
        <taxon>Polyphaga</taxon>
        <taxon>Cucujiformia</taxon>
        <taxon>Tenebrionidae</taxon>
        <taxon>Pimeliinae</taxon>
        <taxon>Asbolus</taxon>
    </lineage>
</organism>
<keyword evidence="2" id="KW-1185">Reference proteome</keyword>
<dbReference type="OrthoDB" id="6784110at2759"/>
<dbReference type="AlphaFoldDB" id="A0A482VM79"/>
<dbReference type="PANTHER" id="PTHR31649:SF10">
    <property type="entry name" value="IP19903P-RELATED"/>
    <property type="match status" value="1"/>
</dbReference>
<proteinExistence type="predicted"/>
<dbReference type="EMBL" id="QDEB01087885">
    <property type="protein sequence ID" value="RZC33547.1"/>
    <property type="molecule type" value="Genomic_DNA"/>
</dbReference>
<comment type="caution">
    <text evidence="1">The sequence shown here is derived from an EMBL/GenBank/DDBJ whole genome shotgun (WGS) entry which is preliminary data.</text>
</comment>
<dbReference type="SMART" id="SM00696">
    <property type="entry name" value="DM9"/>
    <property type="match status" value="1"/>
</dbReference>
<reference evidence="1 2" key="1">
    <citation type="submission" date="2017-03" db="EMBL/GenBank/DDBJ databases">
        <title>Genome of the blue death feigning beetle - Asbolus verrucosus.</title>
        <authorList>
            <person name="Rider S.D."/>
        </authorList>
    </citation>
    <scope>NUCLEOTIDE SEQUENCE [LARGE SCALE GENOMIC DNA]</scope>
    <source>
        <strain evidence="1">Butters</strain>
        <tissue evidence="1">Head and leg muscle</tissue>
    </source>
</reference>
<feature type="non-terminal residue" evidence="1">
    <location>
        <position position="1"/>
    </location>
</feature>
<gene>
    <name evidence="1" type="ORF">BDFB_006116</name>
</gene>
<feature type="non-terminal residue" evidence="1">
    <location>
        <position position="391"/>
    </location>
</feature>
<sequence>YYWRDYNGKIPEDALPGGKDANGKNVYIGQIYVHDFGLFIGTIFQGKPEIEFSCYGIRKTDNTSVIKILCTKHKESFSWLPTTSKKLHTDTIDRHAVVGGYNSKEGGIYNIARTMHEGSIQIGPTNSFTPGTAYFYFVYNNKHHITIGETTTAKFLKTPSQEVKIPTVKMSISPRSTSTSSILCTRHKESFRWVPTTSRTLHTDTIEQHAVVGGYNGTEGGIYNIAHYYWRDYSGKIPEDALPGGKDANGNDVYIAQIYVHDYGLSVGTIFQGKTEIEFSCYGIRKTDSNSIKRILCTEHKDNFRWLPTTSKTLHLDTLDKHAVVGGYNGRDGRIYNIGRVMHEGSIQIGGITSGVIELAYFYFVYNNKHFLTIENYEVLIYDNVYDVNTE</sequence>
<accession>A0A482VM79</accession>
<dbReference type="PANTHER" id="PTHR31649">
    <property type="entry name" value="AGAP009604-PA"/>
    <property type="match status" value="1"/>
</dbReference>
<protein>
    <submittedName>
        <fullName evidence="1">DUF3421 domain containing protein</fullName>
    </submittedName>
</protein>
<name>A0A482VM79_ASBVE</name>